<dbReference type="KEGG" id="xyk:GT347_09805"/>
<evidence type="ECO:0000313" key="3">
    <source>
        <dbReference type="Proteomes" id="UP000464787"/>
    </source>
</evidence>
<name>A0A857JBV2_9BURK</name>
<dbReference type="AlphaFoldDB" id="A0A857JBV2"/>
<keyword evidence="3" id="KW-1185">Reference proteome</keyword>
<reference evidence="2 3" key="1">
    <citation type="submission" date="2020-01" db="EMBL/GenBank/DDBJ databases">
        <title>Genome sequencing of strain KACC 21265.</title>
        <authorList>
            <person name="Heo J."/>
            <person name="Kim S.-J."/>
            <person name="Kim J.-S."/>
            <person name="Hong S.-B."/>
            <person name="Kwon S.-W."/>
        </authorList>
    </citation>
    <scope>NUCLEOTIDE SEQUENCE [LARGE SCALE GENOMIC DNA]</scope>
    <source>
        <strain evidence="2 3">KACC 21265</strain>
    </source>
</reference>
<dbReference type="Gene3D" id="2.60.130.10">
    <property type="entry name" value="Aromatic compound dioxygenase"/>
    <property type="match status" value="1"/>
</dbReference>
<dbReference type="PANTHER" id="PTHR34315">
    <property type="match status" value="1"/>
</dbReference>
<dbReference type="GO" id="GO:0005506">
    <property type="term" value="F:iron ion binding"/>
    <property type="evidence" value="ECO:0007669"/>
    <property type="project" value="InterPro"/>
</dbReference>
<evidence type="ECO:0000256" key="1">
    <source>
        <dbReference type="SAM" id="MobiDB-lite"/>
    </source>
</evidence>
<feature type="region of interest" description="Disordered" evidence="1">
    <location>
        <begin position="50"/>
        <end position="112"/>
    </location>
</feature>
<dbReference type="Proteomes" id="UP000464787">
    <property type="component" value="Chromosome"/>
</dbReference>
<evidence type="ECO:0000313" key="2">
    <source>
        <dbReference type="EMBL" id="QHJ01481.1"/>
    </source>
</evidence>
<accession>A0A857JBV2</accession>
<dbReference type="PANTHER" id="PTHR34315:SF1">
    <property type="entry name" value="INTRADIOL RING-CLEAVAGE DIOXYGENASES DOMAIN-CONTAINING PROTEIN-RELATED"/>
    <property type="match status" value="1"/>
</dbReference>
<organism evidence="2 3">
    <name type="scientific">Xylophilus rhododendri</name>
    <dbReference type="NCBI Taxonomy" id="2697032"/>
    <lineage>
        <taxon>Bacteria</taxon>
        <taxon>Pseudomonadati</taxon>
        <taxon>Pseudomonadota</taxon>
        <taxon>Betaproteobacteria</taxon>
        <taxon>Burkholderiales</taxon>
        <taxon>Xylophilus</taxon>
    </lineage>
</organism>
<proteinExistence type="predicted"/>
<dbReference type="EMBL" id="CP047650">
    <property type="protein sequence ID" value="QHJ01481.1"/>
    <property type="molecule type" value="Genomic_DNA"/>
</dbReference>
<gene>
    <name evidence="2" type="ORF">GT347_09805</name>
</gene>
<sequence length="309" mass="31316">MKTDASTTPHEHDLGLAHDLKILERQSRERRRMLGLITGVGGSLLLPACGGGGGESGSSTTTSAASTASATTSGTTTTTSTSTTTTSSLSSCVADPTETAGPYPADGSNSRNGSVVNALVSSGIVRSNIRSSFGSSSTTAAGVPVALTISLVNTNASCAVLSGYAIYLWHCNAAGQYSLYDLPAENYLRGVQSTDDLGQATFLTIFPGCYAGRYPHIHFEVYRSTGTATQGSNSLLTSQMCLPRDACSAVYSANSSVYSGSTANLAGVTIASDNVFGDNNAAQIAAQTPTLSGSASAGYTATIVVGLAL</sequence>
<protein>
    <submittedName>
        <fullName evidence="2">Intradiol ring-cleavage dioxygenase</fullName>
    </submittedName>
</protein>
<keyword evidence="2" id="KW-0560">Oxidoreductase</keyword>
<feature type="compositionally biased region" description="Low complexity" evidence="1">
    <location>
        <begin position="57"/>
        <end position="91"/>
    </location>
</feature>
<dbReference type="GO" id="GO:0016702">
    <property type="term" value="F:oxidoreductase activity, acting on single donors with incorporation of molecular oxygen, incorporation of two atoms of oxygen"/>
    <property type="evidence" value="ECO:0007669"/>
    <property type="project" value="InterPro"/>
</dbReference>
<dbReference type="InterPro" id="IPR015889">
    <property type="entry name" value="Intradiol_dOase_core"/>
</dbReference>
<keyword evidence="2" id="KW-0223">Dioxygenase</keyword>
<dbReference type="SUPFAM" id="SSF49482">
    <property type="entry name" value="Aromatic compound dioxygenase"/>
    <property type="match status" value="1"/>
</dbReference>